<proteinExistence type="predicted"/>
<comment type="caution">
    <text evidence="1">The sequence shown here is derived from an EMBL/GenBank/DDBJ whole genome shotgun (WGS) entry which is preliminary data.</text>
</comment>
<dbReference type="AlphaFoldDB" id="A0AAD9ADP6"/>
<gene>
    <name evidence="1" type="ORF">CCHR01_11117</name>
</gene>
<evidence type="ECO:0000313" key="1">
    <source>
        <dbReference type="EMBL" id="KAK1846223.1"/>
    </source>
</evidence>
<evidence type="ECO:0000313" key="2">
    <source>
        <dbReference type="Proteomes" id="UP001243330"/>
    </source>
</evidence>
<sequence length="143" mass="15949">MEQQSRERAAPSRSGDTPNFSLIKLALPRAWAFALPARAESGLAHCDPPLPSMASTQLILARFIIYGYPHGKFNTSLRPKLVRFLAEVCINLLLPSRKRTRRQSRGRRRAGGIGKWEHRRHQPTWSARLAALGASPCALSPVE</sequence>
<name>A0AAD9ADP6_9PEZI</name>
<keyword evidence="2" id="KW-1185">Reference proteome</keyword>
<reference evidence="1" key="1">
    <citation type="submission" date="2023-01" db="EMBL/GenBank/DDBJ databases">
        <title>Colletotrichum chrysophilum M932 genome sequence.</title>
        <authorList>
            <person name="Baroncelli R."/>
        </authorList>
    </citation>
    <scope>NUCLEOTIDE SEQUENCE</scope>
    <source>
        <strain evidence="1">M932</strain>
    </source>
</reference>
<dbReference type="EMBL" id="JAQOWY010000243">
    <property type="protein sequence ID" value="KAK1846223.1"/>
    <property type="molecule type" value="Genomic_DNA"/>
</dbReference>
<protein>
    <submittedName>
        <fullName evidence="1">Uncharacterized protein</fullName>
    </submittedName>
</protein>
<accession>A0AAD9ADP6</accession>
<dbReference type="Proteomes" id="UP001243330">
    <property type="component" value="Unassembled WGS sequence"/>
</dbReference>
<organism evidence="1 2">
    <name type="scientific">Colletotrichum chrysophilum</name>
    <dbReference type="NCBI Taxonomy" id="1836956"/>
    <lineage>
        <taxon>Eukaryota</taxon>
        <taxon>Fungi</taxon>
        <taxon>Dikarya</taxon>
        <taxon>Ascomycota</taxon>
        <taxon>Pezizomycotina</taxon>
        <taxon>Sordariomycetes</taxon>
        <taxon>Hypocreomycetidae</taxon>
        <taxon>Glomerellales</taxon>
        <taxon>Glomerellaceae</taxon>
        <taxon>Colletotrichum</taxon>
        <taxon>Colletotrichum gloeosporioides species complex</taxon>
    </lineage>
</organism>